<reference evidence="7" key="2">
    <citation type="journal article" date="2021" name="Syst. Appl. Microbiol.">
        <title>Roseomonas hellenica sp. nov., isolated from roots of wild-growing Alkanna tinctoria.</title>
        <authorList>
            <person name="Rat A."/>
            <person name="Naranjo H.D."/>
            <person name="Lebbe L."/>
            <person name="Cnockaert M."/>
            <person name="Krigas N."/>
            <person name="Grigoriadou K."/>
            <person name="Maloupa E."/>
            <person name="Willems A."/>
        </authorList>
    </citation>
    <scope>NUCLEOTIDE SEQUENCE</scope>
    <source>
        <strain evidence="7">LMG 28251</strain>
    </source>
</reference>
<dbReference type="SFLD" id="SFLDS00029">
    <property type="entry name" value="Radical_SAM"/>
    <property type="match status" value="1"/>
</dbReference>
<evidence type="ECO:0000256" key="4">
    <source>
        <dbReference type="ARBA" id="ARBA00023004"/>
    </source>
</evidence>
<dbReference type="GO" id="GO:0046872">
    <property type="term" value="F:metal ion binding"/>
    <property type="evidence" value="ECO:0007669"/>
    <property type="project" value="UniProtKB-KW"/>
</dbReference>
<dbReference type="InterPro" id="IPR007197">
    <property type="entry name" value="rSAM"/>
</dbReference>
<keyword evidence="3" id="KW-0479">Metal-binding</keyword>
<comment type="cofactor">
    <cofactor evidence="1">
        <name>[4Fe-4S] cluster</name>
        <dbReference type="ChEBI" id="CHEBI:49883"/>
    </cofactor>
</comment>
<protein>
    <submittedName>
        <fullName evidence="7">Radical SAM protein</fullName>
    </submittedName>
</protein>
<dbReference type="PROSITE" id="PS51918">
    <property type="entry name" value="RADICAL_SAM"/>
    <property type="match status" value="1"/>
</dbReference>
<dbReference type="SUPFAM" id="SSF102114">
    <property type="entry name" value="Radical SAM enzymes"/>
    <property type="match status" value="1"/>
</dbReference>
<evidence type="ECO:0000256" key="1">
    <source>
        <dbReference type="ARBA" id="ARBA00001966"/>
    </source>
</evidence>
<keyword evidence="2" id="KW-0949">S-adenosyl-L-methionine</keyword>
<evidence type="ECO:0000313" key="8">
    <source>
        <dbReference type="Proteomes" id="UP001196068"/>
    </source>
</evidence>
<dbReference type="Gene3D" id="3.20.20.70">
    <property type="entry name" value="Aldolase class I"/>
    <property type="match status" value="1"/>
</dbReference>
<dbReference type="InterPro" id="IPR050377">
    <property type="entry name" value="Radical_SAM_PqqE_MftC-like"/>
</dbReference>
<comment type="caution">
    <text evidence="7">The sequence shown here is derived from an EMBL/GenBank/DDBJ whole genome shotgun (WGS) entry which is preliminary data.</text>
</comment>
<dbReference type="SFLD" id="SFLDG01067">
    <property type="entry name" value="SPASM/twitch_domain_containing"/>
    <property type="match status" value="1"/>
</dbReference>
<accession>A0AAF1KKQ1</accession>
<dbReference type="EMBL" id="JAAEDH010000022">
    <property type="protein sequence ID" value="MBR0656820.1"/>
    <property type="molecule type" value="Genomic_DNA"/>
</dbReference>
<dbReference type="GO" id="GO:0051536">
    <property type="term" value="F:iron-sulfur cluster binding"/>
    <property type="evidence" value="ECO:0007669"/>
    <property type="project" value="UniProtKB-KW"/>
</dbReference>
<dbReference type="Pfam" id="PF04055">
    <property type="entry name" value="Radical_SAM"/>
    <property type="match status" value="1"/>
</dbReference>
<evidence type="ECO:0000256" key="2">
    <source>
        <dbReference type="ARBA" id="ARBA00022691"/>
    </source>
</evidence>
<evidence type="ECO:0000256" key="5">
    <source>
        <dbReference type="ARBA" id="ARBA00023014"/>
    </source>
</evidence>
<evidence type="ECO:0000259" key="6">
    <source>
        <dbReference type="PROSITE" id="PS51918"/>
    </source>
</evidence>
<dbReference type="Proteomes" id="UP001196068">
    <property type="component" value="Unassembled WGS sequence"/>
</dbReference>
<sequence length="454" mass="50273">MTTAEIAAARPEPLPAPGADRIADARARMEATGQWHDRQNMGRRWGIGCVALEITQRCNLDCTLCYLSDHSEAVKDIPLEEVFRRIDAIRAHYGPDTDIQITGGDPTLRDRAELVAIVRYARAAGLSPSLFTNGIRATRDMLEELAANGLVDVAFHVDMTQERKGYPDEASLNAVRREYIDRARGLPISVFFNTTVYDGNFAQIPGVAEFFVQHADVVRLASFQLQADTGRGTVRARQQPITIDTVAGQLRAGARAPINFDTPIAGHDECNRYALTVVADGHVHDLMDDPKVLATAFEVMHDAKFDRRHRAKTVATLIGRYLARPRALARTLPWAARKLLGMSGDLWRAGGRANKLTFFLHNFMDAENLCRQRIGACVFMVQTAEGPISMCLHNAKRDSFILQPLRVGAGEAAQWWDPLSGGLRDKAEETSAPTLTKKTARGRRRLEINHGASR</sequence>
<keyword evidence="4" id="KW-0408">Iron</keyword>
<organism evidence="7 8">
    <name type="scientific">Plastoroseomonas arctica</name>
    <dbReference type="NCBI Taxonomy" id="1509237"/>
    <lineage>
        <taxon>Bacteria</taxon>
        <taxon>Pseudomonadati</taxon>
        <taxon>Pseudomonadota</taxon>
        <taxon>Alphaproteobacteria</taxon>
        <taxon>Acetobacterales</taxon>
        <taxon>Acetobacteraceae</taxon>
        <taxon>Plastoroseomonas</taxon>
    </lineage>
</organism>
<evidence type="ECO:0000256" key="3">
    <source>
        <dbReference type="ARBA" id="ARBA00022723"/>
    </source>
</evidence>
<dbReference type="CDD" id="cd01335">
    <property type="entry name" value="Radical_SAM"/>
    <property type="match status" value="1"/>
</dbReference>
<proteinExistence type="predicted"/>
<dbReference type="PANTHER" id="PTHR11228:SF7">
    <property type="entry name" value="PQQA PEPTIDE CYCLASE"/>
    <property type="match status" value="1"/>
</dbReference>
<dbReference type="PANTHER" id="PTHR11228">
    <property type="entry name" value="RADICAL SAM DOMAIN PROTEIN"/>
    <property type="match status" value="1"/>
</dbReference>
<reference evidence="7" key="1">
    <citation type="submission" date="2020-01" db="EMBL/GenBank/DDBJ databases">
        <authorList>
            <person name="Rat A."/>
        </authorList>
    </citation>
    <scope>NUCLEOTIDE SEQUENCE</scope>
    <source>
        <strain evidence="7">LMG 28251</strain>
    </source>
</reference>
<dbReference type="InterPro" id="IPR058240">
    <property type="entry name" value="rSAM_sf"/>
</dbReference>
<dbReference type="AlphaFoldDB" id="A0AAF1KKQ1"/>
<dbReference type="GO" id="GO:0003824">
    <property type="term" value="F:catalytic activity"/>
    <property type="evidence" value="ECO:0007669"/>
    <property type="project" value="InterPro"/>
</dbReference>
<dbReference type="InterPro" id="IPR013785">
    <property type="entry name" value="Aldolase_TIM"/>
</dbReference>
<keyword evidence="5" id="KW-0411">Iron-sulfur</keyword>
<keyword evidence="8" id="KW-1185">Reference proteome</keyword>
<gene>
    <name evidence="7" type="ORF">GXW79_17200</name>
</gene>
<evidence type="ECO:0000313" key="7">
    <source>
        <dbReference type="EMBL" id="MBR0656820.1"/>
    </source>
</evidence>
<feature type="domain" description="Radical SAM core" evidence="6">
    <location>
        <begin position="44"/>
        <end position="265"/>
    </location>
</feature>
<name>A0AAF1KKQ1_9PROT</name>